<dbReference type="PANTHER" id="PTHR11487">
    <property type="entry name" value="THIOESTERASE"/>
    <property type="match status" value="1"/>
</dbReference>
<dbReference type="InterPro" id="IPR012223">
    <property type="entry name" value="TEII"/>
</dbReference>
<dbReference type="SUPFAM" id="SSF53474">
    <property type="entry name" value="alpha/beta-Hydrolases"/>
    <property type="match status" value="1"/>
</dbReference>
<evidence type="ECO:0000313" key="4">
    <source>
        <dbReference type="Proteomes" id="UP000070252"/>
    </source>
</evidence>
<sequence>MGRQKGEYAVGTSNGSLNGMKLFCLPYAGGSATVFTKWKRELDSRIELIPVELAGRGRRFVEPFYPSLCDGVKDISTAIMDQIGDKGYSLFGHSMGTLYICELMKQIQANGWEKPRHLFLSGMYPPHIHDKKKIHHLPDDEFWQEVIRLGGTPKQVSENKELMGIFTPVLRSDYKNVESYFTEAPQEKWDIDITVLVGDEDEITSMGEIRQWKEYTTQSCSIVTFQGGHFFINEDEKKVIDLINRTLIA</sequence>
<evidence type="ECO:0000259" key="2">
    <source>
        <dbReference type="Pfam" id="PF00975"/>
    </source>
</evidence>
<name>A0ABR5SRG8_9BACL</name>
<evidence type="ECO:0000256" key="1">
    <source>
        <dbReference type="ARBA" id="ARBA00007169"/>
    </source>
</evidence>
<dbReference type="PANTHER" id="PTHR11487:SF0">
    <property type="entry name" value="S-ACYL FATTY ACID SYNTHASE THIOESTERASE, MEDIUM CHAIN"/>
    <property type="match status" value="1"/>
</dbReference>
<dbReference type="Pfam" id="PF00975">
    <property type="entry name" value="Thioesterase"/>
    <property type="match status" value="1"/>
</dbReference>
<keyword evidence="4" id="KW-1185">Reference proteome</keyword>
<dbReference type="InterPro" id="IPR001031">
    <property type="entry name" value="Thioesterase"/>
</dbReference>
<proteinExistence type="inferred from homology"/>
<evidence type="ECO:0000313" key="3">
    <source>
        <dbReference type="EMBL" id="KWX72415.1"/>
    </source>
</evidence>
<dbReference type="Gene3D" id="3.40.50.1820">
    <property type="entry name" value="alpha/beta hydrolase"/>
    <property type="match status" value="1"/>
</dbReference>
<feature type="domain" description="Thioesterase" evidence="2">
    <location>
        <begin position="21"/>
        <end position="245"/>
    </location>
</feature>
<organism evidence="3 4">
    <name type="scientific">Paenibacillus jilunlii</name>
    <dbReference type="NCBI Taxonomy" id="682956"/>
    <lineage>
        <taxon>Bacteria</taxon>
        <taxon>Bacillati</taxon>
        <taxon>Bacillota</taxon>
        <taxon>Bacilli</taxon>
        <taxon>Bacillales</taxon>
        <taxon>Paenibacillaceae</taxon>
        <taxon>Paenibacillus</taxon>
    </lineage>
</organism>
<dbReference type="InterPro" id="IPR029058">
    <property type="entry name" value="AB_hydrolase_fold"/>
</dbReference>
<dbReference type="Proteomes" id="UP000070252">
    <property type="component" value="Unassembled WGS sequence"/>
</dbReference>
<gene>
    <name evidence="3" type="ORF">AML91_21075</name>
</gene>
<accession>A0ABR5SRG8</accession>
<comment type="caution">
    <text evidence="3">The sequence shown here is derived from an EMBL/GenBank/DDBJ whole genome shotgun (WGS) entry which is preliminary data.</text>
</comment>
<protein>
    <submittedName>
        <fullName evidence="3">Thioesterase</fullName>
    </submittedName>
</protein>
<reference evidence="3 4" key="1">
    <citation type="submission" date="2015-08" db="EMBL/GenBank/DDBJ databases">
        <title>Genome of Paenibacillus jilunlii.</title>
        <authorList>
            <person name="Sant'Anna F.H."/>
            <person name="Ambrosini A."/>
            <person name="Souza R."/>
            <person name="Bach E."/>
            <person name="Fernandes G."/>
            <person name="Balsanelli E."/>
            <person name="Baura V.A."/>
            <person name="Pedrosa F.O."/>
            <person name="Souza E.M."/>
            <person name="Passaglia L."/>
        </authorList>
    </citation>
    <scope>NUCLEOTIDE SEQUENCE [LARGE SCALE GENOMIC DNA]</scope>
    <source>
        <strain evidence="3 4">DSM 23019</strain>
    </source>
</reference>
<dbReference type="EMBL" id="LIPY01000120">
    <property type="protein sequence ID" value="KWX72415.1"/>
    <property type="molecule type" value="Genomic_DNA"/>
</dbReference>
<comment type="similarity">
    <text evidence="1">Belongs to the thioesterase family.</text>
</comment>